<keyword evidence="3" id="KW-0804">Transcription</keyword>
<dbReference type="GO" id="GO:0003677">
    <property type="term" value="F:DNA binding"/>
    <property type="evidence" value="ECO:0007669"/>
    <property type="project" value="UniProtKB-KW"/>
</dbReference>
<dbReference type="InterPro" id="IPR001845">
    <property type="entry name" value="HTH_ArsR_DNA-bd_dom"/>
</dbReference>
<proteinExistence type="predicted"/>
<organism evidence="5 6">
    <name type="scientific">Shouchella lonarensis</name>
    <dbReference type="NCBI Taxonomy" id="1464122"/>
    <lineage>
        <taxon>Bacteria</taxon>
        <taxon>Bacillati</taxon>
        <taxon>Bacillota</taxon>
        <taxon>Bacilli</taxon>
        <taxon>Bacillales</taxon>
        <taxon>Bacillaceae</taxon>
        <taxon>Shouchella</taxon>
    </lineage>
</organism>
<keyword evidence="2" id="KW-0238">DNA-binding</keyword>
<dbReference type="PANTHER" id="PTHR33154:SF18">
    <property type="entry name" value="ARSENICAL RESISTANCE OPERON REPRESSOR"/>
    <property type="match status" value="1"/>
</dbReference>
<feature type="domain" description="HTH arsR-type" evidence="4">
    <location>
        <begin position="4"/>
        <end position="98"/>
    </location>
</feature>
<name>A0A1G6MX63_9BACI</name>
<dbReference type="Gene3D" id="1.10.10.10">
    <property type="entry name" value="Winged helix-like DNA-binding domain superfamily/Winged helix DNA-binding domain"/>
    <property type="match status" value="1"/>
</dbReference>
<dbReference type="GO" id="GO:0003700">
    <property type="term" value="F:DNA-binding transcription factor activity"/>
    <property type="evidence" value="ECO:0007669"/>
    <property type="project" value="InterPro"/>
</dbReference>
<accession>A0A1G6MX63</accession>
<evidence type="ECO:0000313" key="6">
    <source>
        <dbReference type="Proteomes" id="UP000242662"/>
    </source>
</evidence>
<dbReference type="InterPro" id="IPR036388">
    <property type="entry name" value="WH-like_DNA-bd_sf"/>
</dbReference>
<keyword evidence="6" id="KW-1185">Reference proteome</keyword>
<dbReference type="RefSeq" id="WP_090776420.1">
    <property type="nucleotide sequence ID" value="NZ_FMYM01000011.1"/>
</dbReference>
<dbReference type="Proteomes" id="UP000242662">
    <property type="component" value="Unassembled WGS sequence"/>
</dbReference>
<dbReference type="STRING" id="1464122.SAMN05421737_1118"/>
<dbReference type="EMBL" id="FMYM01000011">
    <property type="protein sequence ID" value="SDC59576.1"/>
    <property type="molecule type" value="Genomic_DNA"/>
</dbReference>
<dbReference type="SMART" id="SM00418">
    <property type="entry name" value="HTH_ARSR"/>
    <property type="match status" value="1"/>
</dbReference>
<evidence type="ECO:0000256" key="1">
    <source>
        <dbReference type="ARBA" id="ARBA00023015"/>
    </source>
</evidence>
<dbReference type="InterPro" id="IPR036390">
    <property type="entry name" value="WH_DNA-bd_sf"/>
</dbReference>
<dbReference type="NCBIfam" id="NF033788">
    <property type="entry name" value="HTH_metalloreg"/>
    <property type="match status" value="1"/>
</dbReference>
<reference evidence="6" key="1">
    <citation type="submission" date="2016-09" db="EMBL/GenBank/DDBJ databases">
        <authorList>
            <person name="Varghese N."/>
            <person name="Submissions S."/>
        </authorList>
    </citation>
    <scope>NUCLEOTIDE SEQUENCE [LARGE SCALE GENOMIC DNA]</scope>
    <source>
        <strain evidence="6">25nlg</strain>
    </source>
</reference>
<dbReference type="CDD" id="cd00090">
    <property type="entry name" value="HTH_ARSR"/>
    <property type="match status" value="1"/>
</dbReference>
<dbReference type="InterPro" id="IPR051081">
    <property type="entry name" value="HTH_MetalResp_TranReg"/>
</dbReference>
<protein>
    <submittedName>
        <fullName evidence="5">Transcriptional regulator, ArsR family</fullName>
    </submittedName>
</protein>
<dbReference type="Pfam" id="PF01022">
    <property type="entry name" value="HTH_5"/>
    <property type="match status" value="1"/>
</dbReference>
<dbReference type="PROSITE" id="PS50987">
    <property type="entry name" value="HTH_ARSR_2"/>
    <property type="match status" value="1"/>
</dbReference>
<gene>
    <name evidence="5" type="ORF">SAMN05421737_1118</name>
</gene>
<evidence type="ECO:0000259" key="4">
    <source>
        <dbReference type="PROSITE" id="PS50987"/>
    </source>
</evidence>
<dbReference type="AlphaFoldDB" id="A0A1G6MX63"/>
<sequence length="114" mass="13009">MTVSSHATIDELSACLKVLSDRTRLLMLKVMTKKAYCVCQLVEMFEMSQPAVSQHIAKLKQMHLLTESRKGQWRFYTLNKRAPQYELAMAVLEQIAIDDVTLCAVLENERSADC</sequence>
<evidence type="ECO:0000313" key="5">
    <source>
        <dbReference type="EMBL" id="SDC59576.1"/>
    </source>
</evidence>
<dbReference type="PANTHER" id="PTHR33154">
    <property type="entry name" value="TRANSCRIPTIONAL REGULATOR, ARSR FAMILY"/>
    <property type="match status" value="1"/>
</dbReference>
<dbReference type="InterPro" id="IPR011991">
    <property type="entry name" value="ArsR-like_HTH"/>
</dbReference>
<dbReference type="OrthoDB" id="9798835at2"/>
<evidence type="ECO:0000256" key="2">
    <source>
        <dbReference type="ARBA" id="ARBA00023125"/>
    </source>
</evidence>
<dbReference type="PRINTS" id="PR00778">
    <property type="entry name" value="HTHARSR"/>
</dbReference>
<keyword evidence="1" id="KW-0805">Transcription regulation</keyword>
<dbReference type="SUPFAM" id="SSF46785">
    <property type="entry name" value="Winged helix' DNA-binding domain"/>
    <property type="match status" value="1"/>
</dbReference>
<evidence type="ECO:0000256" key="3">
    <source>
        <dbReference type="ARBA" id="ARBA00023163"/>
    </source>
</evidence>